<name>A0A1T5ICN0_9FIRM</name>
<dbReference type="Gene3D" id="3.40.630.10">
    <property type="entry name" value="Zn peptidases"/>
    <property type="match status" value="1"/>
</dbReference>
<dbReference type="PANTHER" id="PTHR43808">
    <property type="entry name" value="ACETYLORNITHINE DEACETYLASE"/>
    <property type="match status" value="1"/>
</dbReference>
<dbReference type="InterPro" id="IPR050072">
    <property type="entry name" value="Peptidase_M20A"/>
</dbReference>
<dbReference type="Pfam" id="PF07687">
    <property type="entry name" value="M20_dimer"/>
    <property type="match status" value="1"/>
</dbReference>
<organism evidence="4 5">
    <name type="scientific">Maledivibacter halophilus</name>
    <dbReference type="NCBI Taxonomy" id="36842"/>
    <lineage>
        <taxon>Bacteria</taxon>
        <taxon>Bacillati</taxon>
        <taxon>Bacillota</taxon>
        <taxon>Clostridia</taxon>
        <taxon>Peptostreptococcales</taxon>
        <taxon>Caminicellaceae</taxon>
        <taxon>Maledivibacter</taxon>
    </lineage>
</organism>
<dbReference type="OrthoDB" id="9792335at2"/>
<proteinExistence type="predicted"/>
<dbReference type="AlphaFoldDB" id="A0A1T5ICN0"/>
<gene>
    <name evidence="4" type="ORF">SAMN02194393_00229</name>
</gene>
<dbReference type="InterPro" id="IPR036264">
    <property type="entry name" value="Bact_exopeptidase_dim_dom"/>
</dbReference>
<feature type="domain" description="Peptidase M20 dimerisation" evidence="3">
    <location>
        <begin position="159"/>
        <end position="259"/>
    </location>
</feature>
<dbReference type="Proteomes" id="UP000190285">
    <property type="component" value="Unassembled WGS sequence"/>
</dbReference>
<dbReference type="SUPFAM" id="SSF55031">
    <property type="entry name" value="Bacterial exopeptidase dimerisation domain"/>
    <property type="match status" value="1"/>
</dbReference>
<dbReference type="InterPro" id="IPR011650">
    <property type="entry name" value="Peptidase_M20_dimer"/>
</dbReference>
<dbReference type="GO" id="GO:0016787">
    <property type="term" value="F:hydrolase activity"/>
    <property type="evidence" value="ECO:0007669"/>
    <property type="project" value="UniProtKB-KW"/>
</dbReference>
<keyword evidence="2" id="KW-0378">Hydrolase</keyword>
<evidence type="ECO:0000256" key="1">
    <source>
        <dbReference type="ARBA" id="ARBA00022723"/>
    </source>
</evidence>
<dbReference type="EMBL" id="FUZT01000001">
    <property type="protein sequence ID" value="SKC36954.1"/>
    <property type="molecule type" value="Genomic_DNA"/>
</dbReference>
<evidence type="ECO:0000313" key="5">
    <source>
        <dbReference type="Proteomes" id="UP000190285"/>
    </source>
</evidence>
<dbReference type="STRING" id="36842.SAMN02194393_00229"/>
<dbReference type="InterPro" id="IPR002933">
    <property type="entry name" value="Peptidase_M20"/>
</dbReference>
<keyword evidence="5" id="KW-1185">Reference proteome</keyword>
<evidence type="ECO:0000259" key="3">
    <source>
        <dbReference type="Pfam" id="PF07687"/>
    </source>
</evidence>
<dbReference type="GO" id="GO:0046872">
    <property type="term" value="F:metal ion binding"/>
    <property type="evidence" value="ECO:0007669"/>
    <property type="project" value="UniProtKB-KW"/>
</dbReference>
<dbReference type="Pfam" id="PF01546">
    <property type="entry name" value="Peptidase_M20"/>
    <property type="match status" value="1"/>
</dbReference>
<protein>
    <submittedName>
        <fullName evidence="4">Succinyl-diaminopimelate desuccinylase</fullName>
    </submittedName>
</protein>
<sequence length="355" mass="39393">MDTINLLKELIKINSSTIEKANEAIEFANNYLLKNGLKGEIIENNGFKSYVSIIGSGEKTIVLNGHLDVVSGEESQFEPVEKNGRIYGRGSADMKGGCAAMMNAVLSLKDKPLNCKLMLQLVSDEEEGGDNCSKCLVEKGYVGDFVICTEPTNLNVGIQSKGFIRVNIKADGVSAHGSRPWEGNNAILNNIENYKKIMKLPILNQGSKYFKKSSVNLAFIHGGDVYNRVPYESTIGLDIRFIPNLNPYKIFEEIKRVVNGKVVLKSLGSGVNNLPENIYVEKFLNTIKKLEGCTNTKLIAQHGSADTRFFSEKNIPALEFGPVGENWHGENEYVTIKSIRILESAIKKFIREFNM</sequence>
<dbReference type="SUPFAM" id="SSF53187">
    <property type="entry name" value="Zn-dependent exopeptidases"/>
    <property type="match status" value="1"/>
</dbReference>
<evidence type="ECO:0000256" key="2">
    <source>
        <dbReference type="ARBA" id="ARBA00022801"/>
    </source>
</evidence>
<accession>A0A1T5ICN0</accession>
<reference evidence="4 5" key="1">
    <citation type="submission" date="2017-02" db="EMBL/GenBank/DDBJ databases">
        <authorList>
            <person name="Peterson S.W."/>
        </authorList>
    </citation>
    <scope>NUCLEOTIDE SEQUENCE [LARGE SCALE GENOMIC DNA]</scope>
    <source>
        <strain evidence="4 5">M1</strain>
    </source>
</reference>
<evidence type="ECO:0000313" key="4">
    <source>
        <dbReference type="EMBL" id="SKC36954.1"/>
    </source>
</evidence>
<dbReference type="RefSeq" id="WP_079488704.1">
    <property type="nucleotide sequence ID" value="NZ_FUZT01000001.1"/>
</dbReference>
<keyword evidence="1" id="KW-0479">Metal-binding</keyword>
<dbReference type="Gene3D" id="3.30.70.360">
    <property type="match status" value="1"/>
</dbReference>